<gene>
    <name evidence="2" type="ORF">AAFH96_11245</name>
</gene>
<dbReference type="SMART" id="SM00317">
    <property type="entry name" value="SET"/>
    <property type="match status" value="1"/>
</dbReference>
<dbReference type="GO" id="GO:0032259">
    <property type="term" value="P:methylation"/>
    <property type="evidence" value="ECO:0007669"/>
    <property type="project" value="UniProtKB-KW"/>
</dbReference>
<dbReference type="EMBL" id="JBCGDC010000025">
    <property type="protein sequence ID" value="MFB6393680.1"/>
    <property type="molecule type" value="Genomic_DNA"/>
</dbReference>
<dbReference type="SUPFAM" id="SSF82199">
    <property type="entry name" value="SET domain"/>
    <property type="match status" value="1"/>
</dbReference>
<keyword evidence="3" id="KW-1185">Reference proteome</keyword>
<organism evidence="2 3">
    <name type="scientific">Polymorphospora lycopeni</name>
    <dbReference type="NCBI Taxonomy" id="3140240"/>
    <lineage>
        <taxon>Bacteria</taxon>
        <taxon>Bacillati</taxon>
        <taxon>Actinomycetota</taxon>
        <taxon>Actinomycetes</taxon>
        <taxon>Micromonosporales</taxon>
        <taxon>Micromonosporaceae</taxon>
        <taxon>Polymorphospora</taxon>
    </lineage>
</organism>
<evidence type="ECO:0000259" key="1">
    <source>
        <dbReference type="PROSITE" id="PS50280"/>
    </source>
</evidence>
<comment type="caution">
    <text evidence="2">The sequence shown here is derived from an EMBL/GenBank/DDBJ whole genome shotgun (WGS) entry which is preliminary data.</text>
</comment>
<evidence type="ECO:0000313" key="3">
    <source>
        <dbReference type="Proteomes" id="UP001582793"/>
    </source>
</evidence>
<accession>A0ABV5CNV0</accession>
<proteinExistence type="predicted"/>
<keyword evidence="2" id="KW-0808">Transferase</keyword>
<dbReference type="Gene3D" id="2.170.270.10">
    <property type="entry name" value="SET domain"/>
    <property type="match status" value="1"/>
</dbReference>
<dbReference type="GO" id="GO:0008168">
    <property type="term" value="F:methyltransferase activity"/>
    <property type="evidence" value="ECO:0007669"/>
    <property type="project" value="UniProtKB-KW"/>
</dbReference>
<dbReference type="EC" id="2.1.1.-" evidence="2"/>
<name>A0ABV5CNV0_9ACTN</name>
<keyword evidence="2" id="KW-0489">Methyltransferase</keyword>
<dbReference type="Proteomes" id="UP001582793">
    <property type="component" value="Unassembled WGS sequence"/>
</dbReference>
<dbReference type="InterPro" id="IPR046341">
    <property type="entry name" value="SET_dom_sf"/>
</dbReference>
<dbReference type="Pfam" id="PF00856">
    <property type="entry name" value="SET"/>
    <property type="match status" value="1"/>
</dbReference>
<evidence type="ECO:0000313" key="2">
    <source>
        <dbReference type="EMBL" id="MFB6393680.1"/>
    </source>
</evidence>
<sequence length="167" mass="18434">MPDRRYPSDSWLTPRARVGPSPIEGHGLFATHAIDRDEPVMAFGGAVLDNAALAAVPPPYSSVAVAEDTNLLLDPAHPVRYGNHSCDPNLWHLDAVTVVARRPIPTGEELTIDYATLTGTETWSMTCRCGSPLCRQTVTGRDWRLPELQDAYRGHWMSWLAERIATT</sequence>
<dbReference type="InterPro" id="IPR001214">
    <property type="entry name" value="SET_dom"/>
</dbReference>
<protein>
    <submittedName>
        <fullName evidence="2">SET domain-containing protein</fullName>
        <ecNumber evidence="2">2.1.1.-</ecNumber>
    </submittedName>
</protein>
<dbReference type="PROSITE" id="PS50280">
    <property type="entry name" value="SET"/>
    <property type="match status" value="1"/>
</dbReference>
<dbReference type="RefSeq" id="WP_364215147.1">
    <property type="nucleotide sequence ID" value="NZ_JBCGDC010000025.1"/>
</dbReference>
<feature type="domain" description="SET" evidence="1">
    <location>
        <begin position="14"/>
        <end position="115"/>
    </location>
</feature>
<reference evidence="2 3" key="1">
    <citation type="submission" date="2024-04" db="EMBL/GenBank/DDBJ databases">
        <title>Polymorphospora sp. isolated from Baiyangdian Lake in Xiong'an New Area.</title>
        <authorList>
            <person name="Zhang X."/>
            <person name="Liu J."/>
        </authorList>
    </citation>
    <scope>NUCLEOTIDE SEQUENCE [LARGE SCALE GENOMIC DNA]</scope>
    <source>
        <strain evidence="2 3">2-325</strain>
    </source>
</reference>